<dbReference type="PANTHER" id="PTHR43289">
    <property type="entry name" value="MITOGEN-ACTIVATED PROTEIN KINASE KINASE KINASE 20-RELATED"/>
    <property type="match status" value="1"/>
</dbReference>
<evidence type="ECO:0000256" key="3">
    <source>
        <dbReference type="ARBA" id="ARBA00022777"/>
    </source>
</evidence>
<reference evidence="6 7" key="1">
    <citation type="submission" date="2019-09" db="EMBL/GenBank/DDBJ databases">
        <title>Mumia zhuanghuii sp. nov. isolated from the intestinal contents of plateau pika (Ochotona curzoniae) in the Qinghai-Tibet plateau of China.</title>
        <authorList>
            <person name="Tian Z."/>
        </authorList>
    </citation>
    <scope>NUCLEOTIDE SEQUENCE [LARGE SCALE GENOMIC DNA]</scope>
    <source>
        <strain evidence="7">350</strain>
    </source>
</reference>
<dbReference type="Gene3D" id="1.10.510.10">
    <property type="entry name" value="Transferase(Phosphotransferase) domain 1"/>
    <property type="match status" value="1"/>
</dbReference>
<evidence type="ECO:0000259" key="5">
    <source>
        <dbReference type="PROSITE" id="PS50011"/>
    </source>
</evidence>
<dbReference type="PROSITE" id="PS00108">
    <property type="entry name" value="PROTEIN_KINASE_ST"/>
    <property type="match status" value="1"/>
</dbReference>
<evidence type="ECO:0000256" key="1">
    <source>
        <dbReference type="ARBA" id="ARBA00022679"/>
    </source>
</evidence>
<dbReference type="GO" id="GO:0004674">
    <property type="term" value="F:protein serine/threonine kinase activity"/>
    <property type="evidence" value="ECO:0007669"/>
    <property type="project" value="UniProtKB-KW"/>
</dbReference>
<sequence length="295" mass="32161">MTEKLASWELARGDSLTDDLIAMRLLGGGNAYEAYLCFDEVLHAPVVVKVVRPDQVDDEVTLRGLEREAQMLDELAHPAVVRKFGLDLDGPRPHLILENIDGPRLSSLVRKHGALPVQQLLPLGLELASALHYLRVRDVVHLDVKPSNVIMGSPAKLIDLSIARRTEAAQELTYVVGTDEFMAPEQADPQGYGAPGPASDVWGLGATLYLATSGYAPYAIGEEDDPLEVRYPQLVSRPRPMPYFVPVEVAELVYRCMAPAPQDRPEPAEVAGLIEPLMEAMPKARLAGFKIAATG</sequence>
<organism evidence="6 7">
    <name type="scientific">Mumia zhuanghuii</name>
    <dbReference type="NCBI Taxonomy" id="2585211"/>
    <lineage>
        <taxon>Bacteria</taxon>
        <taxon>Bacillati</taxon>
        <taxon>Actinomycetota</taxon>
        <taxon>Actinomycetes</taxon>
        <taxon>Propionibacteriales</taxon>
        <taxon>Nocardioidaceae</taxon>
        <taxon>Mumia</taxon>
    </lineage>
</organism>
<proteinExistence type="predicted"/>
<dbReference type="AlphaFoldDB" id="A0A5Q6RRG7"/>
<evidence type="ECO:0000313" key="7">
    <source>
        <dbReference type="Proteomes" id="UP000307768"/>
    </source>
</evidence>
<dbReference type="SMART" id="SM00220">
    <property type="entry name" value="S_TKc"/>
    <property type="match status" value="1"/>
</dbReference>
<dbReference type="InterPro" id="IPR000719">
    <property type="entry name" value="Prot_kinase_dom"/>
</dbReference>
<comment type="caution">
    <text evidence="6">The sequence shown here is derived from an EMBL/GenBank/DDBJ whole genome shotgun (WGS) entry which is preliminary data.</text>
</comment>
<keyword evidence="4" id="KW-0067">ATP-binding</keyword>
<keyword evidence="6" id="KW-0723">Serine/threonine-protein kinase</keyword>
<evidence type="ECO:0000256" key="4">
    <source>
        <dbReference type="ARBA" id="ARBA00022840"/>
    </source>
</evidence>
<dbReference type="OrthoDB" id="9762169at2"/>
<dbReference type="EMBL" id="VDFQ02000005">
    <property type="protein sequence ID" value="KAA1420585.1"/>
    <property type="molecule type" value="Genomic_DNA"/>
</dbReference>
<dbReference type="InterPro" id="IPR011009">
    <property type="entry name" value="Kinase-like_dom_sf"/>
</dbReference>
<keyword evidence="3 6" id="KW-0418">Kinase</keyword>
<gene>
    <name evidence="6" type="ORF">FE697_016675</name>
</gene>
<accession>A0A5Q6RRG7</accession>
<dbReference type="GO" id="GO:0005524">
    <property type="term" value="F:ATP binding"/>
    <property type="evidence" value="ECO:0007669"/>
    <property type="project" value="UniProtKB-KW"/>
</dbReference>
<dbReference type="CDD" id="cd14014">
    <property type="entry name" value="STKc_PknB_like"/>
    <property type="match status" value="1"/>
</dbReference>
<dbReference type="InterPro" id="IPR008271">
    <property type="entry name" value="Ser/Thr_kinase_AS"/>
</dbReference>
<dbReference type="PANTHER" id="PTHR43289:SF34">
    <property type="entry name" value="SERINE_THREONINE-PROTEIN KINASE YBDM-RELATED"/>
    <property type="match status" value="1"/>
</dbReference>
<evidence type="ECO:0000256" key="2">
    <source>
        <dbReference type="ARBA" id="ARBA00022741"/>
    </source>
</evidence>
<name>A0A5Q6RRG7_9ACTN</name>
<evidence type="ECO:0000313" key="6">
    <source>
        <dbReference type="EMBL" id="KAA1420585.1"/>
    </source>
</evidence>
<dbReference type="SUPFAM" id="SSF56112">
    <property type="entry name" value="Protein kinase-like (PK-like)"/>
    <property type="match status" value="1"/>
</dbReference>
<feature type="domain" description="Protein kinase" evidence="5">
    <location>
        <begin position="20"/>
        <end position="278"/>
    </location>
</feature>
<keyword evidence="2" id="KW-0547">Nucleotide-binding</keyword>
<dbReference type="Proteomes" id="UP000307768">
    <property type="component" value="Unassembled WGS sequence"/>
</dbReference>
<dbReference type="PROSITE" id="PS50011">
    <property type="entry name" value="PROTEIN_KINASE_DOM"/>
    <property type="match status" value="1"/>
</dbReference>
<dbReference type="RefSeq" id="WP_149770754.1">
    <property type="nucleotide sequence ID" value="NZ_VDFQ02000005.1"/>
</dbReference>
<keyword evidence="1" id="KW-0808">Transferase</keyword>
<dbReference type="Pfam" id="PF00069">
    <property type="entry name" value="Pkinase"/>
    <property type="match status" value="1"/>
</dbReference>
<protein>
    <submittedName>
        <fullName evidence="6">Serine/threonine protein kinase</fullName>
    </submittedName>
</protein>